<dbReference type="GO" id="GO:0005694">
    <property type="term" value="C:chromosome"/>
    <property type="evidence" value="ECO:0007669"/>
    <property type="project" value="TreeGrafter"/>
</dbReference>
<gene>
    <name evidence="5" type="ORF">A2927_03300</name>
</gene>
<dbReference type="CDD" id="cd16393">
    <property type="entry name" value="SPO0J_N"/>
    <property type="match status" value="1"/>
</dbReference>
<evidence type="ECO:0000256" key="1">
    <source>
        <dbReference type="ARBA" id="ARBA00006295"/>
    </source>
</evidence>
<dbReference type="Pfam" id="PF17762">
    <property type="entry name" value="HTH_ParB"/>
    <property type="match status" value="1"/>
</dbReference>
<protein>
    <recommendedName>
        <fullName evidence="4">HTH cro/C1-type domain-containing protein</fullName>
    </recommendedName>
</protein>
<reference evidence="5 6" key="1">
    <citation type="journal article" date="2016" name="Nat. Commun.">
        <title>Thousands of microbial genomes shed light on interconnected biogeochemical processes in an aquifer system.</title>
        <authorList>
            <person name="Anantharaman K."/>
            <person name="Brown C.T."/>
            <person name="Hug L.A."/>
            <person name="Sharon I."/>
            <person name="Castelle C.J."/>
            <person name="Probst A.J."/>
            <person name="Thomas B.C."/>
            <person name="Singh A."/>
            <person name="Wilkins M.J."/>
            <person name="Karaoz U."/>
            <person name="Brodie E.L."/>
            <person name="Williams K.H."/>
            <person name="Hubbard S.S."/>
            <person name="Banfield J.F."/>
        </authorList>
    </citation>
    <scope>NUCLEOTIDE SEQUENCE [LARGE SCALE GENOMIC DNA]</scope>
</reference>
<dbReference type="SUPFAM" id="SSF109709">
    <property type="entry name" value="KorB DNA-binding domain-like"/>
    <property type="match status" value="1"/>
</dbReference>
<dbReference type="InterPro" id="IPR004437">
    <property type="entry name" value="ParB/RepB/Spo0J"/>
</dbReference>
<dbReference type="Pfam" id="PF23552">
    <property type="entry name" value="ParB_C"/>
    <property type="match status" value="1"/>
</dbReference>
<dbReference type="GO" id="GO:0007059">
    <property type="term" value="P:chromosome segregation"/>
    <property type="evidence" value="ECO:0007669"/>
    <property type="project" value="UniProtKB-KW"/>
</dbReference>
<dbReference type="EMBL" id="MHKL01000042">
    <property type="protein sequence ID" value="OGY88720.1"/>
    <property type="molecule type" value="Genomic_DNA"/>
</dbReference>
<dbReference type="PANTHER" id="PTHR33375">
    <property type="entry name" value="CHROMOSOME-PARTITIONING PROTEIN PARB-RELATED"/>
    <property type="match status" value="1"/>
</dbReference>
<dbReference type="CDD" id="cd00093">
    <property type="entry name" value="HTH_XRE"/>
    <property type="match status" value="1"/>
</dbReference>
<dbReference type="SUPFAM" id="SSF110849">
    <property type="entry name" value="ParB/Sulfiredoxin"/>
    <property type="match status" value="1"/>
</dbReference>
<accession>A0A1G2BKA6</accession>
<dbReference type="InterPro" id="IPR001387">
    <property type="entry name" value="Cro/C1-type_HTH"/>
</dbReference>
<dbReference type="Pfam" id="PF02195">
    <property type="entry name" value="ParB_N"/>
    <property type="match status" value="1"/>
</dbReference>
<proteinExistence type="inferred from homology"/>
<evidence type="ECO:0000256" key="3">
    <source>
        <dbReference type="ARBA" id="ARBA00023125"/>
    </source>
</evidence>
<dbReference type="PROSITE" id="PS50943">
    <property type="entry name" value="HTH_CROC1"/>
    <property type="match status" value="1"/>
</dbReference>
<dbReference type="Gene3D" id="3.90.1530.30">
    <property type="match status" value="1"/>
</dbReference>
<dbReference type="InterPro" id="IPR050336">
    <property type="entry name" value="Chromosome_partition/occlusion"/>
</dbReference>
<evidence type="ECO:0000313" key="6">
    <source>
        <dbReference type="Proteomes" id="UP000178849"/>
    </source>
</evidence>
<feature type="domain" description="HTH cro/C1-type" evidence="4">
    <location>
        <begin position="134"/>
        <end position="160"/>
    </location>
</feature>
<dbReference type="InterPro" id="IPR041468">
    <property type="entry name" value="HTH_ParB/Spo0J"/>
</dbReference>
<dbReference type="InterPro" id="IPR057240">
    <property type="entry name" value="ParB_dimer_C"/>
</dbReference>
<dbReference type="FunFam" id="1.10.10.2830:FF:000001">
    <property type="entry name" value="Chromosome partitioning protein ParB"/>
    <property type="match status" value="1"/>
</dbReference>
<evidence type="ECO:0000259" key="4">
    <source>
        <dbReference type="PROSITE" id="PS50943"/>
    </source>
</evidence>
<dbReference type="Gene3D" id="1.10.10.2830">
    <property type="match status" value="1"/>
</dbReference>
<keyword evidence="2" id="KW-0159">Chromosome partition</keyword>
<dbReference type="InterPro" id="IPR036086">
    <property type="entry name" value="ParB/Sulfiredoxin_sf"/>
</dbReference>
<comment type="similarity">
    <text evidence="1">Belongs to the ParB family.</text>
</comment>
<dbReference type="SMART" id="SM00470">
    <property type="entry name" value="ParB"/>
    <property type="match status" value="1"/>
</dbReference>
<evidence type="ECO:0000256" key="2">
    <source>
        <dbReference type="ARBA" id="ARBA00022829"/>
    </source>
</evidence>
<dbReference type="GO" id="GO:0003677">
    <property type="term" value="F:DNA binding"/>
    <property type="evidence" value="ECO:0007669"/>
    <property type="project" value="UniProtKB-KW"/>
</dbReference>
<name>A0A1G2BKA6_9BACT</name>
<keyword evidence="3" id="KW-0238">DNA-binding</keyword>
<comment type="caution">
    <text evidence="5">The sequence shown here is derived from an EMBL/GenBank/DDBJ whole genome shotgun (WGS) entry which is preliminary data.</text>
</comment>
<organism evidence="5 6">
    <name type="scientific">Candidatus Komeilibacteria bacterium RIFCSPLOWO2_01_FULL_45_10</name>
    <dbReference type="NCBI Taxonomy" id="1798550"/>
    <lineage>
        <taxon>Bacteria</taxon>
        <taxon>Candidatus Komeiliibacteriota</taxon>
    </lineage>
</organism>
<dbReference type="AlphaFoldDB" id="A0A1G2BKA6"/>
<dbReference type="Proteomes" id="UP000178849">
    <property type="component" value="Unassembled WGS sequence"/>
</dbReference>
<dbReference type="NCBIfam" id="TIGR00180">
    <property type="entry name" value="parB_part"/>
    <property type="match status" value="1"/>
</dbReference>
<dbReference type="InterPro" id="IPR003115">
    <property type="entry name" value="ParB_N"/>
</dbReference>
<dbReference type="STRING" id="1798550.A2927_03300"/>
<dbReference type="PANTHER" id="PTHR33375:SF1">
    <property type="entry name" value="CHROMOSOME-PARTITIONING PROTEIN PARB-RELATED"/>
    <property type="match status" value="1"/>
</dbReference>
<evidence type="ECO:0000313" key="5">
    <source>
        <dbReference type="EMBL" id="OGY88720.1"/>
    </source>
</evidence>
<dbReference type="FunFam" id="3.90.1530.30:FF:000001">
    <property type="entry name" value="Chromosome partitioning protein ParB"/>
    <property type="match status" value="1"/>
</dbReference>
<sequence>MPNKLNPPADASNVSDDFNVAAGQEERVRKIEIYKIEANPLQPREYFDHGDLEDLVNSIKKHGILQPLIVTPLPAGKFQLIAGERRLKAAQILELATVPCLVRNAERLEKLELSLIENIQRADLNPLEEAKAYKKLIEEFNLTQEEVGERVGKKRTTISNALRLLELPEPIKQALKENKISAGHAKVILSANDEKEQLKIFEKILKLNLTVRETEGEVKKVAVKSHLKTVGQKDLEILEKEDALRKALNTKVAINKKGEAGTVTIDFYSLEELNDLIKKITKSNSP</sequence>